<dbReference type="Proteomes" id="UP001213504">
    <property type="component" value="Chromosome"/>
</dbReference>
<dbReference type="InterPro" id="IPR013830">
    <property type="entry name" value="SGNH_hydro"/>
</dbReference>
<dbReference type="Pfam" id="PF13472">
    <property type="entry name" value="Lipase_GDSL_2"/>
    <property type="match status" value="1"/>
</dbReference>
<keyword evidence="4" id="KW-1185">Reference proteome</keyword>
<reference evidence="2" key="2">
    <citation type="submission" date="2022-01" db="EMBL/GenBank/DDBJ databases">
        <authorList>
            <person name="Sanchez-Suarez J."/>
            <person name="Villamil L."/>
            <person name="Diaz L.E."/>
        </authorList>
    </citation>
    <scope>NUCLEOTIDE SEQUENCE</scope>
    <source>
        <strain evidence="2">EUFUS-Z928</strain>
    </source>
</reference>
<dbReference type="EMBL" id="CP121270">
    <property type="protein sequence ID" value="WFP27170.1"/>
    <property type="molecule type" value="Genomic_DNA"/>
</dbReference>
<evidence type="ECO:0000313" key="4">
    <source>
        <dbReference type="Proteomes" id="UP001152308"/>
    </source>
</evidence>
<reference evidence="2" key="1">
    <citation type="journal article" date="2022" name="Data Brief">
        <title>Draft genome sequence data of Gordonia hongkongensis strain EUFUS-Z928 isolated from the octocoral Eunicea fusca.</title>
        <authorList>
            <person name="Sanchez-Suarez J."/>
            <person name="Diaz L."/>
            <person name="Melo-Bolivar J."/>
            <person name="Villamil L."/>
        </authorList>
    </citation>
    <scope>NUCLEOTIDE SEQUENCE</scope>
    <source>
        <strain evidence="2">EUFUS-Z928</strain>
    </source>
</reference>
<dbReference type="GO" id="GO:0004622">
    <property type="term" value="F:phosphatidylcholine lysophospholipase activity"/>
    <property type="evidence" value="ECO:0007669"/>
    <property type="project" value="TreeGrafter"/>
</dbReference>
<organism evidence="3 5">
    <name type="scientific">Gordonia hongkongensis</name>
    <dbReference type="NCBI Taxonomy" id="1701090"/>
    <lineage>
        <taxon>Bacteria</taxon>
        <taxon>Bacillati</taxon>
        <taxon>Actinomycetota</taxon>
        <taxon>Actinomycetes</taxon>
        <taxon>Mycobacteriales</taxon>
        <taxon>Gordoniaceae</taxon>
        <taxon>Gordonia</taxon>
    </lineage>
</organism>
<dbReference type="CDD" id="cd01836">
    <property type="entry name" value="FeeA_FeeB_like"/>
    <property type="match status" value="1"/>
</dbReference>
<dbReference type="InterPro" id="IPR051532">
    <property type="entry name" value="Ester_Hydrolysis_Enzymes"/>
</dbReference>
<evidence type="ECO:0000313" key="2">
    <source>
        <dbReference type="EMBL" id="MDF6100197.1"/>
    </source>
</evidence>
<dbReference type="PANTHER" id="PTHR30383:SF5">
    <property type="entry name" value="SGNH HYDROLASE-TYPE ESTERASE DOMAIN-CONTAINING PROTEIN"/>
    <property type="match status" value="1"/>
</dbReference>
<accession>A0AAX3TDD5</accession>
<name>A0AAX3TDD5_9ACTN</name>
<dbReference type="AlphaFoldDB" id="A0AAX3TDD5"/>
<dbReference type="Proteomes" id="UP001152308">
    <property type="component" value="Unassembled WGS sequence"/>
</dbReference>
<evidence type="ECO:0000259" key="1">
    <source>
        <dbReference type="Pfam" id="PF13472"/>
    </source>
</evidence>
<gene>
    <name evidence="2" type="ORF">L2299_03925</name>
    <name evidence="3" type="ORF">P9A14_07395</name>
</gene>
<evidence type="ECO:0000313" key="3">
    <source>
        <dbReference type="EMBL" id="WFP27170.1"/>
    </source>
</evidence>
<dbReference type="EMBL" id="JAKJLQ010000002">
    <property type="protein sequence ID" value="MDF6100197.1"/>
    <property type="molecule type" value="Genomic_DNA"/>
</dbReference>
<dbReference type="InterPro" id="IPR036514">
    <property type="entry name" value="SGNH_hydro_sf"/>
</dbReference>
<keyword evidence="3" id="KW-0378">Hydrolase</keyword>
<dbReference type="SUPFAM" id="SSF52266">
    <property type="entry name" value="SGNH hydrolase"/>
    <property type="match status" value="1"/>
</dbReference>
<protein>
    <submittedName>
        <fullName evidence="3">SGNH/GDSL hydrolase family protein</fullName>
    </submittedName>
</protein>
<dbReference type="Gene3D" id="3.40.50.1110">
    <property type="entry name" value="SGNH hydrolase"/>
    <property type="match status" value="1"/>
</dbReference>
<feature type="domain" description="SGNH hydrolase-type esterase" evidence="1">
    <location>
        <begin position="77"/>
        <end position="256"/>
    </location>
</feature>
<dbReference type="PANTHER" id="PTHR30383">
    <property type="entry name" value="THIOESTERASE 1/PROTEASE 1/LYSOPHOSPHOLIPASE L1"/>
    <property type="match status" value="1"/>
</dbReference>
<sequence>MVPARIVRDVGATAAATAGAAGAGWAAYNLLNSQAAEARVVIPHRTDNAPDGDGVYRPDGTSARFTRDTVYDLYLVVFGDSTAAGLGAETAGETPGVQIARRVAAETDRVVRYANKAIVGATSKGLAAQIEAMFVHHERPDVAVILVGANDVTARNSPLPSARRLGDAVHALVDEGAKVVVGTCPDFGVVTAIPQPLRMVLRRWGLTLAAAQRSAVRAAGGRPVPLADLLTEEFLARPEHMLSPDRFHPSAAGYELAADILVPEVLASIGEWGPTPLPEPPKVSEAVEETRFVTRLRRRLTHR</sequence>
<reference evidence="3" key="3">
    <citation type="submission" date="2023-04" db="EMBL/GenBank/DDBJ databases">
        <title>Complete genome sequence of a phthalic acid esters degrading bacterial strain.</title>
        <authorList>
            <person name="Weng L."/>
            <person name="Jia Y."/>
            <person name="Ren L."/>
        </authorList>
    </citation>
    <scope>NUCLEOTIDE SEQUENCE</scope>
    <source>
        <strain evidence="3">RL-LY01</strain>
    </source>
</reference>
<evidence type="ECO:0000313" key="5">
    <source>
        <dbReference type="Proteomes" id="UP001213504"/>
    </source>
</evidence>
<proteinExistence type="predicted"/>